<organism evidence="1 2">
    <name type="scientific">Streptomyces tanashiensis</name>
    <dbReference type="NCBI Taxonomy" id="67367"/>
    <lineage>
        <taxon>Bacteria</taxon>
        <taxon>Bacillati</taxon>
        <taxon>Actinomycetota</taxon>
        <taxon>Actinomycetes</taxon>
        <taxon>Kitasatosporales</taxon>
        <taxon>Streptomycetaceae</taxon>
        <taxon>Streptomyces</taxon>
    </lineage>
</organism>
<dbReference type="RefSeq" id="WP_229885564.1">
    <property type="nucleotide sequence ID" value="NZ_BMUH01000014.1"/>
</dbReference>
<name>A0ABY6QSE0_9ACTN</name>
<evidence type="ECO:0000313" key="1">
    <source>
        <dbReference type="EMBL" id="UZX20391.1"/>
    </source>
</evidence>
<sequence length="162" mass="16810">MIAVVGHGDLTAPTLALLEAELRARLAVFATTGGAGLVRAGQGLPVAVGRAARAAGLALVTALPAKAGLPALLREWNHRAAGELLMLSQRVRLLDYDPSSHRSCAGADESLIRSCSRVLAVWDGTPSSAHDATAELVTFARRQSIDVDVVWPAGADRMPSVG</sequence>
<accession>A0ABY6QSE0</accession>
<evidence type="ECO:0000313" key="2">
    <source>
        <dbReference type="Proteomes" id="UP001164506"/>
    </source>
</evidence>
<proteinExistence type="predicted"/>
<dbReference type="Proteomes" id="UP001164506">
    <property type="component" value="Chromosome"/>
</dbReference>
<keyword evidence="2" id="KW-1185">Reference proteome</keyword>
<protein>
    <submittedName>
        <fullName evidence="1">Uncharacterized protein</fullName>
    </submittedName>
</protein>
<dbReference type="GeneID" id="95599089"/>
<reference evidence="1" key="1">
    <citation type="submission" date="2021-09" db="EMBL/GenBank/DDBJ databases">
        <title>Complete genome sequence and metabolic characterization of Streptomyces tanashiensis DSM 731 the producer of antibacterial Kalafungin and diverse secondary metabolites.</title>
        <authorList>
            <person name="Abbasi M.N."/>
            <person name="Anwar M.N."/>
            <person name="Alam K."/>
            <person name="Shoaib M."/>
            <person name="Lin Z."/>
            <person name="Hayat M."/>
            <person name="Ali M.I."/>
            <person name="Malik H.M.T."/>
            <person name="Ahmed I."/>
            <person name="Li A."/>
            <person name="Hailong Wang H."/>
            <person name="Zhang Y."/>
        </authorList>
    </citation>
    <scope>NUCLEOTIDE SEQUENCE</scope>
    <source>
        <strain evidence="1">Kala</strain>
    </source>
</reference>
<dbReference type="EMBL" id="CP084204">
    <property type="protein sequence ID" value="UZX20391.1"/>
    <property type="molecule type" value="Genomic_DNA"/>
</dbReference>
<gene>
    <name evidence="1" type="ORF">LDH80_06560</name>
</gene>